<keyword evidence="3" id="KW-1185">Reference proteome</keyword>
<sequence>MIMKYAVTGATGKFGQTVIKVLAENVDNADIIALARDTEKAEKLLPGIEVRPGSYDSEETLEKSLKGVDKLLLISSIPGQKVSRIQQHKNVINAAKKAGVRFIAYTSFPHADKAKSSLAIDHKNTEQAIRESGIGYSFLRNNWYLENERMQIPAAIHNKPFVYSAGDGKVGWALEREYAEAAAKVLMSNEPKTVYEFSGPQRSYDDLARTLKLLTDNNFDVMSLSDDEYRKRLIAIGYSPQTAAGIVGMQKLIREGDLAETSGDLPKVLGHPLPTFEESLEEVIDKLKK</sequence>
<dbReference type="PATRIC" id="fig|1423808.3.peg.2531"/>
<gene>
    <name evidence="2" type="ORF">FD17_GL002480</name>
</gene>
<dbReference type="EMBL" id="AZEA01000008">
    <property type="protein sequence ID" value="KRK88606.1"/>
    <property type="molecule type" value="Genomic_DNA"/>
</dbReference>
<dbReference type="CDD" id="cd05269">
    <property type="entry name" value="TMR_SDR_a"/>
    <property type="match status" value="1"/>
</dbReference>
<comment type="caution">
    <text evidence="2">The sequence shown here is derived from an EMBL/GenBank/DDBJ whole genome shotgun (WGS) entry which is preliminary data.</text>
</comment>
<dbReference type="Gene3D" id="3.90.25.10">
    <property type="entry name" value="UDP-galactose 4-epimerase, domain 1"/>
    <property type="match status" value="1"/>
</dbReference>
<dbReference type="AlphaFoldDB" id="A0A0R1KXQ6"/>
<name>A0A0R1KXQ6_9LACO</name>
<evidence type="ECO:0000313" key="2">
    <source>
        <dbReference type="EMBL" id="KRK88606.1"/>
    </source>
</evidence>
<protein>
    <recommendedName>
        <fullName evidence="1">NAD(P)-binding domain-containing protein</fullName>
    </recommendedName>
</protein>
<dbReference type="PANTHER" id="PTHR47129:SF1">
    <property type="entry name" value="NMRA-LIKE DOMAIN-CONTAINING PROTEIN"/>
    <property type="match status" value="1"/>
</dbReference>
<organism evidence="2 3">
    <name type="scientific">Lentilactobacillus sunkii DSM 19904</name>
    <dbReference type="NCBI Taxonomy" id="1423808"/>
    <lineage>
        <taxon>Bacteria</taxon>
        <taxon>Bacillati</taxon>
        <taxon>Bacillota</taxon>
        <taxon>Bacilli</taxon>
        <taxon>Lactobacillales</taxon>
        <taxon>Lactobacillaceae</taxon>
        <taxon>Lentilactobacillus</taxon>
    </lineage>
</organism>
<dbReference type="InterPro" id="IPR036291">
    <property type="entry name" value="NAD(P)-bd_dom_sf"/>
</dbReference>
<accession>A0A0R1KXQ6</accession>
<feature type="domain" description="NAD(P)-binding" evidence="1">
    <location>
        <begin position="9"/>
        <end position="160"/>
    </location>
</feature>
<dbReference type="PANTHER" id="PTHR47129">
    <property type="entry name" value="QUINONE OXIDOREDUCTASE 2"/>
    <property type="match status" value="1"/>
</dbReference>
<reference evidence="2 3" key="1">
    <citation type="journal article" date="2015" name="Genome Announc.">
        <title>Expanding the biotechnology potential of lactobacilli through comparative genomics of 213 strains and associated genera.</title>
        <authorList>
            <person name="Sun Z."/>
            <person name="Harris H.M."/>
            <person name="McCann A."/>
            <person name="Guo C."/>
            <person name="Argimon S."/>
            <person name="Zhang W."/>
            <person name="Yang X."/>
            <person name="Jeffery I.B."/>
            <person name="Cooney J.C."/>
            <person name="Kagawa T.F."/>
            <person name="Liu W."/>
            <person name="Song Y."/>
            <person name="Salvetti E."/>
            <person name="Wrobel A."/>
            <person name="Rasinkangas P."/>
            <person name="Parkhill J."/>
            <person name="Rea M.C."/>
            <person name="O'Sullivan O."/>
            <person name="Ritari J."/>
            <person name="Douillard F.P."/>
            <person name="Paul Ross R."/>
            <person name="Yang R."/>
            <person name="Briner A.E."/>
            <person name="Felis G.E."/>
            <person name="de Vos W.M."/>
            <person name="Barrangou R."/>
            <person name="Klaenhammer T.R."/>
            <person name="Caufield P.W."/>
            <person name="Cui Y."/>
            <person name="Zhang H."/>
            <person name="O'Toole P.W."/>
        </authorList>
    </citation>
    <scope>NUCLEOTIDE SEQUENCE [LARGE SCALE GENOMIC DNA]</scope>
    <source>
        <strain evidence="2 3">DSM 19904</strain>
    </source>
</reference>
<dbReference type="Proteomes" id="UP000051581">
    <property type="component" value="Unassembled WGS sequence"/>
</dbReference>
<dbReference type="SUPFAM" id="SSF51735">
    <property type="entry name" value="NAD(P)-binding Rossmann-fold domains"/>
    <property type="match status" value="1"/>
</dbReference>
<evidence type="ECO:0000313" key="3">
    <source>
        <dbReference type="Proteomes" id="UP000051581"/>
    </source>
</evidence>
<dbReference type="Pfam" id="PF13460">
    <property type="entry name" value="NAD_binding_10"/>
    <property type="match status" value="1"/>
</dbReference>
<proteinExistence type="predicted"/>
<dbReference type="InterPro" id="IPR052718">
    <property type="entry name" value="NmrA-type_oxidoreductase"/>
</dbReference>
<evidence type="ECO:0000259" key="1">
    <source>
        <dbReference type="Pfam" id="PF13460"/>
    </source>
</evidence>
<dbReference type="InterPro" id="IPR016040">
    <property type="entry name" value="NAD(P)-bd_dom"/>
</dbReference>
<dbReference type="Gene3D" id="3.40.50.720">
    <property type="entry name" value="NAD(P)-binding Rossmann-like Domain"/>
    <property type="match status" value="1"/>
</dbReference>